<dbReference type="SUPFAM" id="SSF46785">
    <property type="entry name" value="Winged helix' DNA-binding domain"/>
    <property type="match status" value="1"/>
</dbReference>
<dbReference type="PANTHER" id="PTHR33204:SF29">
    <property type="entry name" value="TRANSCRIPTIONAL REGULATOR"/>
    <property type="match status" value="1"/>
</dbReference>
<protein>
    <submittedName>
        <fullName evidence="5">Transcriptional regulator</fullName>
    </submittedName>
</protein>
<dbReference type="Proteomes" id="UP000279089">
    <property type="component" value="Unassembled WGS sequence"/>
</dbReference>
<accession>A0A3N4M7U8</accession>
<keyword evidence="2" id="KW-0238">DNA-binding</keyword>
<gene>
    <name evidence="5" type="ORF">EG028_18050</name>
</gene>
<dbReference type="PANTHER" id="PTHR33204">
    <property type="entry name" value="TRANSCRIPTIONAL REGULATOR, MARR FAMILY"/>
    <property type="match status" value="1"/>
</dbReference>
<dbReference type="PROSITE" id="PS51118">
    <property type="entry name" value="HTH_HXLR"/>
    <property type="match status" value="1"/>
</dbReference>
<evidence type="ECO:0000256" key="2">
    <source>
        <dbReference type="ARBA" id="ARBA00023125"/>
    </source>
</evidence>
<evidence type="ECO:0000259" key="4">
    <source>
        <dbReference type="PROSITE" id="PS51118"/>
    </source>
</evidence>
<dbReference type="AlphaFoldDB" id="A0A3N4M7U8"/>
<name>A0A3N4M7U8_9BACT</name>
<keyword evidence="1" id="KW-0805">Transcription regulation</keyword>
<keyword evidence="6" id="KW-1185">Reference proteome</keyword>
<keyword evidence="3" id="KW-0804">Transcription</keyword>
<evidence type="ECO:0000256" key="3">
    <source>
        <dbReference type="ARBA" id="ARBA00023163"/>
    </source>
</evidence>
<organism evidence="5 6">
    <name type="scientific">Chitinophaga barathri</name>
    <dbReference type="NCBI Taxonomy" id="1647451"/>
    <lineage>
        <taxon>Bacteria</taxon>
        <taxon>Pseudomonadati</taxon>
        <taxon>Bacteroidota</taxon>
        <taxon>Chitinophagia</taxon>
        <taxon>Chitinophagales</taxon>
        <taxon>Chitinophagaceae</taxon>
        <taxon>Chitinophaga</taxon>
    </lineage>
</organism>
<evidence type="ECO:0000313" key="6">
    <source>
        <dbReference type="Proteomes" id="UP000279089"/>
    </source>
</evidence>
<dbReference type="RefSeq" id="WP_120515701.1">
    <property type="nucleotide sequence ID" value="NZ_QXZY01000004.1"/>
</dbReference>
<reference evidence="6" key="1">
    <citation type="submission" date="2018-11" db="EMBL/GenBank/DDBJ databases">
        <title>Chitinophaga lutea sp.nov., isolate from arsenic contaminated soil.</title>
        <authorList>
            <person name="Zong Y."/>
        </authorList>
    </citation>
    <scope>NUCLEOTIDE SEQUENCE [LARGE SCALE GENOMIC DNA]</scope>
    <source>
        <strain evidence="6">YLT18</strain>
    </source>
</reference>
<dbReference type="OrthoDB" id="9797599at2"/>
<dbReference type="InterPro" id="IPR036388">
    <property type="entry name" value="WH-like_DNA-bd_sf"/>
</dbReference>
<dbReference type="InterPro" id="IPR036390">
    <property type="entry name" value="WH_DNA-bd_sf"/>
</dbReference>
<dbReference type="Pfam" id="PF01638">
    <property type="entry name" value="HxlR"/>
    <property type="match status" value="1"/>
</dbReference>
<dbReference type="EMBL" id="RMBX01000010">
    <property type="protein sequence ID" value="RPD39562.1"/>
    <property type="molecule type" value="Genomic_DNA"/>
</dbReference>
<evidence type="ECO:0000256" key="1">
    <source>
        <dbReference type="ARBA" id="ARBA00023015"/>
    </source>
</evidence>
<proteinExistence type="predicted"/>
<feature type="domain" description="HTH hxlR-type" evidence="4">
    <location>
        <begin position="20"/>
        <end position="118"/>
    </location>
</feature>
<dbReference type="InterPro" id="IPR002577">
    <property type="entry name" value="HTH_HxlR"/>
</dbReference>
<evidence type="ECO:0000313" key="5">
    <source>
        <dbReference type="EMBL" id="RPD39562.1"/>
    </source>
</evidence>
<comment type="caution">
    <text evidence="5">The sequence shown here is derived from an EMBL/GenBank/DDBJ whole genome shotgun (WGS) entry which is preliminary data.</text>
</comment>
<dbReference type="GO" id="GO:0003677">
    <property type="term" value="F:DNA binding"/>
    <property type="evidence" value="ECO:0007669"/>
    <property type="project" value="UniProtKB-KW"/>
</dbReference>
<sequence length="121" mass="14158">MAGRKKNSTYTRNEQYIIDCDLTYAVSRIGGRWKILILDKLDGKKQRFSGLKHELPQITERMLTLQLKALEQDGLVKRTVYAEVPPRVEYELTEMAMELVPIFKQLSRWGGKQRSLVNFIR</sequence>
<dbReference type="Gene3D" id="1.10.10.10">
    <property type="entry name" value="Winged helix-like DNA-binding domain superfamily/Winged helix DNA-binding domain"/>
    <property type="match status" value="1"/>
</dbReference>